<evidence type="ECO:0000256" key="7">
    <source>
        <dbReference type="ARBA" id="ARBA00022777"/>
    </source>
</evidence>
<evidence type="ECO:0000313" key="14">
    <source>
        <dbReference type="Ensembl" id="ENSCUSP00005028542.1"/>
    </source>
</evidence>
<evidence type="ECO:0000256" key="4">
    <source>
        <dbReference type="ARBA" id="ARBA00022553"/>
    </source>
</evidence>
<evidence type="ECO:0000313" key="15">
    <source>
        <dbReference type="Proteomes" id="UP000694563"/>
    </source>
</evidence>
<keyword evidence="4" id="KW-0597">Phosphoprotein</keyword>
<dbReference type="SUPFAM" id="SSF54427">
    <property type="entry name" value="NTF2-like"/>
    <property type="match status" value="1"/>
</dbReference>
<dbReference type="Pfam" id="PF00069">
    <property type="entry name" value="Pkinase"/>
    <property type="match status" value="1"/>
</dbReference>
<dbReference type="PROSITE" id="PS50011">
    <property type="entry name" value="PROTEIN_KINASE_DOM"/>
    <property type="match status" value="1"/>
</dbReference>
<evidence type="ECO:0000256" key="9">
    <source>
        <dbReference type="ARBA" id="ARBA00022860"/>
    </source>
</evidence>
<protein>
    <recommendedName>
        <fullName evidence="2">calcium/calmodulin-dependent protein kinase</fullName>
        <ecNumber evidence="2">2.7.11.17</ecNumber>
    </recommendedName>
</protein>
<dbReference type="Gene3D" id="1.10.510.10">
    <property type="entry name" value="Transferase(Phosphotransferase) domain 1"/>
    <property type="match status" value="1"/>
</dbReference>
<dbReference type="Gene3D" id="6.10.140.620">
    <property type="match status" value="1"/>
</dbReference>
<keyword evidence="6 12" id="KW-0547">Nucleotide-binding</keyword>
<dbReference type="EC" id="2.7.11.17" evidence="2"/>
<gene>
    <name evidence="14" type="primary">CAMK2D</name>
</gene>
<dbReference type="InterPro" id="IPR032710">
    <property type="entry name" value="NTF2-like_dom_sf"/>
</dbReference>
<dbReference type="InterPro" id="IPR013543">
    <property type="entry name" value="Ca/CaM-dep_prot_kinase-assoc"/>
</dbReference>
<evidence type="ECO:0000259" key="13">
    <source>
        <dbReference type="PROSITE" id="PS50011"/>
    </source>
</evidence>
<dbReference type="SMART" id="SM00220">
    <property type="entry name" value="S_TKc"/>
    <property type="match status" value="1"/>
</dbReference>
<dbReference type="GO" id="GO:0005516">
    <property type="term" value="F:calmodulin binding"/>
    <property type="evidence" value="ECO:0007669"/>
    <property type="project" value="UniProtKB-KW"/>
</dbReference>
<name>A0A8C3YA17_CATUS</name>
<dbReference type="PROSITE" id="PS00108">
    <property type="entry name" value="PROTEIN_KINASE_ST"/>
    <property type="match status" value="1"/>
</dbReference>
<dbReference type="Ensembl" id="ENSCUST00005029528.1">
    <property type="protein sequence ID" value="ENSCUSP00005028542.1"/>
    <property type="gene ID" value="ENSCUSG00005017359.1"/>
</dbReference>
<dbReference type="FunFam" id="3.10.450.50:FF:000001">
    <property type="entry name" value="calcium/calmodulin-dependent protein kinase type II subunit gamma isoform X1"/>
    <property type="match status" value="1"/>
</dbReference>
<reference evidence="14" key="3">
    <citation type="submission" date="2025-09" db="UniProtKB">
        <authorList>
            <consortium name="Ensembl"/>
        </authorList>
    </citation>
    <scope>IDENTIFICATION</scope>
</reference>
<evidence type="ECO:0000256" key="3">
    <source>
        <dbReference type="ARBA" id="ARBA00022527"/>
    </source>
</evidence>
<keyword evidence="5" id="KW-0808">Transferase</keyword>
<comment type="catalytic activity">
    <reaction evidence="10">
        <text>L-threonyl-[protein] + ATP = O-phospho-L-threonyl-[protein] + ADP + H(+)</text>
        <dbReference type="Rhea" id="RHEA:46608"/>
        <dbReference type="Rhea" id="RHEA-COMP:11060"/>
        <dbReference type="Rhea" id="RHEA-COMP:11605"/>
        <dbReference type="ChEBI" id="CHEBI:15378"/>
        <dbReference type="ChEBI" id="CHEBI:30013"/>
        <dbReference type="ChEBI" id="CHEBI:30616"/>
        <dbReference type="ChEBI" id="CHEBI:61977"/>
        <dbReference type="ChEBI" id="CHEBI:456216"/>
        <dbReference type="EC" id="2.7.11.17"/>
    </reaction>
</comment>
<proteinExistence type="inferred from homology"/>
<dbReference type="InterPro" id="IPR008271">
    <property type="entry name" value="Ser/Thr_kinase_AS"/>
</dbReference>
<keyword evidence="8 12" id="KW-0067">ATP-binding</keyword>
<dbReference type="GO" id="GO:0005524">
    <property type="term" value="F:ATP binding"/>
    <property type="evidence" value="ECO:0007669"/>
    <property type="project" value="UniProtKB-UniRule"/>
</dbReference>
<dbReference type="Proteomes" id="UP000694563">
    <property type="component" value="Chromosome 5"/>
</dbReference>
<comment type="similarity">
    <text evidence="1">Belongs to the protein kinase superfamily. CAMK Ser/Thr protein kinase family. CaMK subfamily.</text>
</comment>
<dbReference type="FunFam" id="1.10.510.10:FF:000001">
    <property type="entry name" value="Calcium/calmodulin-dependent protein kinase type II subunit delta"/>
    <property type="match status" value="1"/>
</dbReference>
<dbReference type="GO" id="GO:0043226">
    <property type="term" value="C:organelle"/>
    <property type="evidence" value="ECO:0007669"/>
    <property type="project" value="UniProtKB-ARBA"/>
</dbReference>
<dbReference type="SUPFAM" id="SSF56112">
    <property type="entry name" value="Protein kinase-like (PK-like)"/>
    <property type="match status" value="1"/>
</dbReference>
<reference evidence="14" key="2">
    <citation type="submission" date="2025-08" db="UniProtKB">
        <authorList>
            <consortium name="Ensembl"/>
        </authorList>
    </citation>
    <scope>IDENTIFICATION</scope>
</reference>
<dbReference type="Gene3D" id="3.30.200.20">
    <property type="entry name" value="Phosphorylase Kinase, domain 1"/>
    <property type="match status" value="1"/>
</dbReference>
<dbReference type="GO" id="GO:0004683">
    <property type="term" value="F:calcium/calmodulin-dependent protein kinase activity"/>
    <property type="evidence" value="ECO:0007669"/>
    <property type="project" value="UniProtKB-EC"/>
</dbReference>
<dbReference type="InterPro" id="IPR017441">
    <property type="entry name" value="Protein_kinase_ATP_BS"/>
</dbReference>
<dbReference type="InterPro" id="IPR000719">
    <property type="entry name" value="Prot_kinase_dom"/>
</dbReference>
<dbReference type="Gene3D" id="3.10.450.50">
    <property type="match status" value="1"/>
</dbReference>
<feature type="domain" description="Protein kinase" evidence="13">
    <location>
        <begin position="14"/>
        <end position="272"/>
    </location>
</feature>
<keyword evidence="15" id="KW-1185">Reference proteome</keyword>
<dbReference type="Pfam" id="PF08332">
    <property type="entry name" value="CaMKII_AD"/>
    <property type="match status" value="1"/>
</dbReference>
<evidence type="ECO:0000256" key="8">
    <source>
        <dbReference type="ARBA" id="ARBA00022840"/>
    </source>
</evidence>
<feature type="binding site" evidence="12">
    <location>
        <position position="43"/>
    </location>
    <ligand>
        <name>ATP</name>
        <dbReference type="ChEBI" id="CHEBI:30616"/>
    </ligand>
</feature>
<evidence type="ECO:0000256" key="1">
    <source>
        <dbReference type="ARBA" id="ARBA00005354"/>
    </source>
</evidence>
<evidence type="ECO:0000256" key="6">
    <source>
        <dbReference type="ARBA" id="ARBA00022741"/>
    </source>
</evidence>
<evidence type="ECO:0000256" key="5">
    <source>
        <dbReference type="ARBA" id="ARBA00022679"/>
    </source>
</evidence>
<comment type="catalytic activity">
    <reaction evidence="11">
        <text>L-seryl-[protein] + ATP = O-phospho-L-seryl-[protein] + ADP + H(+)</text>
        <dbReference type="Rhea" id="RHEA:17989"/>
        <dbReference type="Rhea" id="RHEA-COMP:9863"/>
        <dbReference type="Rhea" id="RHEA-COMP:11604"/>
        <dbReference type="ChEBI" id="CHEBI:15378"/>
        <dbReference type="ChEBI" id="CHEBI:29999"/>
        <dbReference type="ChEBI" id="CHEBI:30616"/>
        <dbReference type="ChEBI" id="CHEBI:83421"/>
        <dbReference type="ChEBI" id="CHEBI:456216"/>
        <dbReference type="EC" id="2.7.11.17"/>
    </reaction>
</comment>
<dbReference type="AlphaFoldDB" id="A0A8C3YA17"/>
<dbReference type="CDD" id="cd14086">
    <property type="entry name" value="STKc_CaMKII"/>
    <property type="match status" value="1"/>
</dbReference>
<keyword evidence="7" id="KW-0418">Kinase</keyword>
<evidence type="ECO:0000256" key="11">
    <source>
        <dbReference type="ARBA" id="ARBA00047430"/>
    </source>
</evidence>
<keyword evidence="9" id="KW-0112">Calmodulin-binding</keyword>
<dbReference type="PROSITE" id="PS00107">
    <property type="entry name" value="PROTEIN_KINASE_ATP"/>
    <property type="match status" value="1"/>
</dbReference>
<keyword evidence="3" id="KW-0723">Serine/threonine-protein kinase</keyword>
<dbReference type="PANTHER" id="PTHR24347">
    <property type="entry name" value="SERINE/THREONINE-PROTEIN KINASE"/>
    <property type="match status" value="1"/>
</dbReference>
<accession>A0A8C3YA17</accession>
<sequence>MMASTPCTRFTDEYQLFEELGKGAFSVVRRCMKITTGQEYAAKIINTKKLSARDHQKLEREARICRLLKHPNIVRLHDSISEEGFHYLVFDLVTGGELFEDIVAREYYSEADASHCIQQILEAVLHCHQMGVVHRDLKPENLLLASKSKGAAVKLADFGLAIEVQGEQQAWFGFAGTPGYLSPEVLRKDPYGKPVDMWACGVILYILLVGYPPFWDEDQHRLYQQIKAGAYDFPSPEWDTVTPEAKDLINKMLTINPAKRITASEALKHPWICQRSTVASMMHRQETVDCLKKFNARRKLKVGVDIQFHPLATVNLCFNSCQCSAFVSWLFLHSLTPMKMYLPMGTFSLYFVLAQEPQTTVIHNPDGNKVFRKNQLHLAFPHHTFHPLFHSTIGPFQEFVKENLIPAFVTPGVSRACFHPCPSAACVLLLPSSWSSWGSRKEEMVVVPAGEWQNTCQLSPCTLPSSVRLGLYLSPARKQEIIKVTEQLIEAINNGDFEAYTKICDPGLTSFEPEALGNLVEGMDFHRFYFENALSKANTKPIHTIILNPHVHLVGEDAACIAYIRLTQYMDGSGMPKTMQSEETRVWHRRDGKWQNVHFHRSGSPTVPIK</sequence>
<dbReference type="InterPro" id="IPR011009">
    <property type="entry name" value="Kinase-like_dom_sf"/>
</dbReference>
<reference evidence="14" key="1">
    <citation type="submission" date="2020-10" db="EMBL/GenBank/DDBJ databases">
        <title>Catharus ustulatus (Swainson's thrush) genome, bCatUst1, primary haplotype v2.</title>
        <authorList>
            <person name="Delmore K."/>
            <person name="Vafadar M."/>
            <person name="Formenti G."/>
            <person name="Chow W."/>
            <person name="Pelan S."/>
            <person name="Howe K."/>
            <person name="Rhie A."/>
            <person name="Mountcastle J."/>
            <person name="Haase B."/>
            <person name="Fedrigo O."/>
            <person name="Jarvis E.D."/>
        </authorList>
    </citation>
    <scope>NUCLEOTIDE SEQUENCE [LARGE SCALE GENOMIC DNA]</scope>
</reference>
<dbReference type="FunFam" id="3.30.200.20:FF:000002">
    <property type="entry name" value="Calcium/calmodulin-dependent protein kinase type II subunit delta isoform 2"/>
    <property type="match status" value="1"/>
</dbReference>
<organism evidence="14 15">
    <name type="scientific">Catharus ustulatus</name>
    <name type="common">Russet-backed thrush</name>
    <name type="synonym">Hylocichla ustulatus</name>
    <dbReference type="NCBI Taxonomy" id="91951"/>
    <lineage>
        <taxon>Eukaryota</taxon>
        <taxon>Metazoa</taxon>
        <taxon>Chordata</taxon>
        <taxon>Craniata</taxon>
        <taxon>Vertebrata</taxon>
        <taxon>Euteleostomi</taxon>
        <taxon>Archelosauria</taxon>
        <taxon>Archosauria</taxon>
        <taxon>Dinosauria</taxon>
        <taxon>Saurischia</taxon>
        <taxon>Theropoda</taxon>
        <taxon>Coelurosauria</taxon>
        <taxon>Aves</taxon>
        <taxon>Neognathae</taxon>
        <taxon>Neoaves</taxon>
        <taxon>Telluraves</taxon>
        <taxon>Australaves</taxon>
        <taxon>Passeriformes</taxon>
        <taxon>Turdidae</taxon>
        <taxon>Catharus</taxon>
    </lineage>
</organism>
<evidence type="ECO:0000256" key="12">
    <source>
        <dbReference type="PROSITE-ProRule" id="PRU10141"/>
    </source>
</evidence>
<evidence type="ECO:0000256" key="10">
    <source>
        <dbReference type="ARBA" id="ARBA00047307"/>
    </source>
</evidence>
<evidence type="ECO:0000256" key="2">
    <source>
        <dbReference type="ARBA" id="ARBA00012434"/>
    </source>
</evidence>